<dbReference type="SMART" id="SM00710">
    <property type="entry name" value="PbH1"/>
    <property type="match status" value="6"/>
</dbReference>
<gene>
    <name evidence="4" type="ORF">DFH08DRAFT_36582</name>
</gene>
<feature type="compositionally biased region" description="Polar residues" evidence="1">
    <location>
        <begin position="426"/>
        <end position="436"/>
    </location>
</feature>
<comment type="caution">
    <text evidence="4">The sequence shown here is derived from an EMBL/GenBank/DDBJ whole genome shotgun (WGS) entry which is preliminary data.</text>
</comment>
<feature type="region of interest" description="Disordered" evidence="1">
    <location>
        <begin position="416"/>
        <end position="436"/>
    </location>
</feature>
<evidence type="ECO:0000313" key="4">
    <source>
        <dbReference type="EMBL" id="KAJ7368963.1"/>
    </source>
</evidence>
<reference evidence="4" key="1">
    <citation type="submission" date="2023-03" db="EMBL/GenBank/DDBJ databases">
        <title>Massive genome expansion in bonnet fungi (Mycena s.s.) driven by repeated elements and novel gene families across ecological guilds.</title>
        <authorList>
            <consortium name="Lawrence Berkeley National Laboratory"/>
            <person name="Harder C.B."/>
            <person name="Miyauchi S."/>
            <person name="Viragh M."/>
            <person name="Kuo A."/>
            <person name="Thoen E."/>
            <person name="Andreopoulos B."/>
            <person name="Lu D."/>
            <person name="Skrede I."/>
            <person name="Drula E."/>
            <person name="Henrissat B."/>
            <person name="Morin E."/>
            <person name="Kohler A."/>
            <person name="Barry K."/>
            <person name="LaButti K."/>
            <person name="Morin E."/>
            <person name="Salamov A."/>
            <person name="Lipzen A."/>
            <person name="Mereny Z."/>
            <person name="Hegedus B."/>
            <person name="Baldrian P."/>
            <person name="Stursova M."/>
            <person name="Weitz H."/>
            <person name="Taylor A."/>
            <person name="Grigoriev I.V."/>
            <person name="Nagy L.G."/>
            <person name="Martin F."/>
            <person name="Kauserud H."/>
        </authorList>
    </citation>
    <scope>NUCLEOTIDE SEQUENCE</scope>
    <source>
        <strain evidence="4">CBHHK002</strain>
    </source>
</reference>
<protein>
    <recommendedName>
        <fullName evidence="3">Right handed beta helix domain-containing protein</fullName>
    </recommendedName>
</protein>
<evidence type="ECO:0000256" key="2">
    <source>
        <dbReference type="SAM" id="Phobius"/>
    </source>
</evidence>
<feature type="transmembrane region" description="Helical" evidence="2">
    <location>
        <begin position="444"/>
        <end position="466"/>
    </location>
</feature>
<dbReference type="NCBIfam" id="TIGR03804">
    <property type="entry name" value="para_beta_helix"/>
    <property type="match status" value="1"/>
</dbReference>
<dbReference type="InterPro" id="IPR022441">
    <property type="entry name" value="Para_beta_helix_rpt-2"/>
</dbReference>
<dbReference type="Pfam" id="PF13229">
    <property type="entry name" value="Beta_helix"/>
    <property type="match status" value="1"/>
</dbReference>
<dbReference type="Proteomes" id="UP001218218">
    <property type="component" value="Unassembled WGS sequence"/>
</dbReference>
<keyword evidence="2" id="KW-0812">Transmembrane</keyword>
<dbReference type="InterPro" id="IPR039448">
    <property type="entry name" value="Beta_helix"/>
</dbReference>
<keyword evidence="5" id="KW-1185">Reference proteome</keyword>
<feature type="domain" description="Right handed beta helix" evidence="3">
    <location>
        <begin position="177"/>
        <end position="345"/>
    </location>
</feature>
<dbReference type="InterPro" id="IPR011050">
    <property type="entry name" value="Pectin_lyase_fold/virulence"/>
</dbReference>
<organism evidence="4 5">
    <name type="scientific">Mycena albidolilacea</name>
    <dbReference type="NCBI Taxonomy" id="1033008"/>
    <lineage>
        <taxon>Eukaryota</taxon>
        <taxon>Fungi</taxon>
        <taxon>Dikarya</taxon>
        <taxon>Basidiomycota</taxon>
        <taxon>Agaricomycotina</taxon>
        <taxon>Agaricomycetes</taxon>
        <taxon>Agaricomycetidae</taxon>
        <taxon>Agaricales</taxon>
        <taxon>Marasmiineae</taxon>
        <taxon>Mycenaceae</taxon>
        <taxon>Mycena</taxon>
    </lineage>
</organism>
<evidence type="ECO:0000256" key="1">
    <source>
        <dbReference type="SAM" id="MobiDB-lite"/>
    </source>
</evidence>
<evidence type="ECO:0000313" key="5">
    <source>
        <dbReference type="Proteomes" id="UP001218218"/>
    </source>
</evidence>
<dbReference type="Gene3D" id="2.160.20.10">
    <property type="entry name" value="Single-stranded right-handed beta-helix, Pectin lyase-like"/>
    <property type="match status" value="1"/>
</dbReference>
<dbReference type="AlphaFoldDB" id="A0AAD7F6X8"/>
<keyword evidence="2" id="KW-0472">Membrane</keyword>
<dbReference type="SUPFAM" id="SSF51126">
    <property type="entry name" value="Pectin lyase-like"/>
    <property type="match status" value="1"/>
</dbReference>
<accession>A0AAD7F6X8</accession>
<keyword evidence="2" id="KW-1133">Transmembrane helix</keyword>
<proteinExistence type="predicted"/>
<evidence type="ECO:0000259" key="3">
    <source>
        <dbReference type="Pfam" id="PF13229"/>
    </source>
</evidence>
<sequence length="495" mass="51960">MNNLHLRPTRSAPMEIGAIELSRRDDCVNPDPADTVADRINTLLNSSGPGYVLNLCPNTEYMLQSPLLFAAPNQEISTEGYPTDDSRATLVVDGPVANGMGHTTAVSGTCDSCSGIILRNIQINGARDGAPPTGGGGNIEMGGGNANQTVQFVRSYNPRGWTCLHIVEGPYTCTNTLVQNNDIGPCGVDTFQEWADGISVSCRDSIVRNNMIQGATDGGIVLFGSPGTQVYNNTIWITNNTLLGGINMVDYQPWKGDFTNTVVRNNTIVGGFATGSDASSDSLGPNEDDVFIKIAIAIGPRTWFGDAYGSNFSFSGVVEDNHLTGAFGYGIAVTSAVNFTVQNNVLVGNTSFIGVPGDKCSETVPIPSPAPFLYDNTVSGDALQPDFQLVADASSLTCIAAPTSGDYWPFGSDPGSATGPGAPTISDGSPTSSETVSFRRTSPITAGIASGVLLGVAALGVAVWFVRKWALRRAENKKLYTSSRGFEAPGFVKHG</sequence>
<name>A0AAD7F6X8_9AGAR</name>
<dbReference type="InterPro" id="IPR012334">
    <property type="entry name" value="Pectin_lyas_fold"/>
</dbReference>
<dbReference type="EMBL" id="JARIHO010000001">
    <property type="protein sequence ID" value="KAJ7368963.1"/>
    <property type="molecule type" value="Genomic_DNA"/>
</dbReference>
<dbReference type="InterPro" id="IPR006626">
    <property type="entry name" value="PbH1"/>
</dbReference>